<name>A0A5N5I8B0_9ROSA</name>
<dbReference type="EMBL" id="SMOL01000113">
    <property type="protein sequence ID" value="KAB2633900.1"/>
    <property type="molecule type" value="Genomic_DNA"/>
</dbReference>
<feature type="compositionally biased region" description="Polar residues" evidence="1">
    <location>
        <begin position="47"/>
        <end position="56"/>
    </location>
</feature>
<gene>
    <name evidence="2" type="ORF">D8674_041542</name>
</gene>
<sequence length="56" mass="6235">MGALMATNKMPENRLRPKLSLLALVTHPKLAISDAEWNTEEFPIPPDSSTSRNEKS</sequence>
<dbReference type="AlphaFoldDB" id="A0A5N5I8B0"/>
<comment type="caution">
    <text evidence="2">The sequence shown here is derived from an EMBL/GenBank/DDBJ whole genome shotgun (WGS) entry which is preliminary data.</text>
</comment>
<evidence type="ECO:0000256" key="1">
    <source>
        <dbReference type="SAM" id="MobiDB-lite"/>
    </source>
</evidence>
<organism evidence="2 3">
    <name type="scientific">Pyrus ussuriensis x Pyrus communis</name>
    <dbReference type="NCBI Taxonomy" id="2448454"/>
    <lineage>
        <taxon>Eukaryota</taxon>
        <taxon>Viridiplantae</taxon>
        <taxon>Streptophyta</taxon>
        <taxon>Embryophyta</taxon>
        <taxon>Tracheophyta</taxon>
        <taxon>Spermatophyta</taxon>
        <taxon>Magnoliopsida</taxon>
        <taxon>eudicotyledons</taxon>
        <taxon>Gunneridae</taxon>
        <taxon>Pentapetalae</taxon>
        <taxon>rosids</taxon>
        <taxon>fabids</taxon>
        <taxon>Rosales</taxon>
        <taxon>Rosaceae</taxon>
        <taxon>Amygdaloideae</taxon>
        <taxon>Maleae</taxon>
        <taxon>Pyrus</taxon>
    </lineage>
</organism>
<dbReference type="Proteomes" id="UP000327157">
    <property type="component" value="Unassembled WGS sequence"/>
</dbReference>
<accession>A0A5N5I8B0</accession>
<keyword evidence="3" id="KW-1185">Reference proteome</keyword>
<proteinExistence type="predicted"/>
<evidence type="ECO:0000313" key="2">
    <source>
        <dbReference type="EMBL" id="KAB2633900.1"/>
    </source>
</evidence>
<reference evidence="2 3" key="2">
    <citation type="submission" date="2019-11" db="EMBL/GenBank/DDBJ databases">
        <title>A de novo genome assembly of a pear dwarfing rootstock.</title>
        <authorList>
            <person name="Wang F."/>
            <person name="Wang J."/>
            <person name="Li S."/>
            <person name="Zhang Y."/>
            <person name="Fang M."/>
            <person name="Ma L."/>
            <person name="Zhao Y."/>
            <person name="Jiang S."/>
        </authorList>
    </citation>
    <scope>NUCLEOTIDE SEQUENCE [LARGE SCALE GENOMIC DNA]</scope>
    <source>
        <strain evidence="2">S2</strain>
        <tissue evidence="2">Leaf</tissue>
    </source>
</reference>
<protein>
    <submittedName>
        <fullName evidence="2">Inosine-5'-monophosphate dehydrogenase 2-like</fullName>
    </submittedName>
</protein>
<evidence type="ECO:0000313" key="3">
    <source>
        <dbReference type="Proteomes" id="UP000327157"/>
    </source>
</evidence>
<reference evidence="2 3" key="1">
    <citation type="submission" date="2019-09" db="EMBL/GenBank/DDBJ databases">
        <authorList>
            <person name="Ou C."/>
        </authorList>
    </citation>
    <scope>NUCLEOTIDE SEQUENCE [LARGE SCALE GENOMIC DNA]</scope>
    <source>
        <strain evidence="2">S2</strain>
        <tissue evidence="2">Leaf</tissue>
    </source>
</reference>
<feature type="region of interest" description="Disordered" evidence="1">
    <location>
        <begin position="35"/>
        <end position="56"/>
    </location>
</feature>